<evidence type="ECO:0000313" key="1">
    <source>
        <dbReference type="EMBL" id="MBW61265.1"/>
    </source>
</evidence>
<accession>A0A2M4C7Q6</accession>
<organism evidence="1">
    <name type="scientific">Anopheles marajoara</name>
    <dbReference type="NCBI Taxonomy" id="58244"/>
    <lineage>
        <taxon>Eukaryota</taxon>
        <taxon>Metazoa</taxon>
        <taxon>Ecdysozoa</taxon>
        <taxon>Arthropoda</taxon>
        <taxon>Hexapoda</taxon>
        <taxon>Insecta</taxon>
        <taxon>Pterygota</taxon>
        <taxon>Neoptera</taxon>
        <taxon>Endopterygota</taxon>
        <taxon>Diptera</taxon>
        <taxon>Nematocera</taxon>
        <taxon>Culicoidea</taxon>
        <taxon>Culicidae</taxon>
        <taxon>Anophelinae</taxon>
        <taxon>Anopheles</taxon>
    </lineage>
</organism>
<name>A0A2M4C7Q6_9DIPT</name>
<sequence length="117" mass="12975">MQRLLRRSQMRSVLSSLAVIMYLPPGWNTIPRTQLSWPASVNRHKPELTSQTLIILSRDPDARKGPWWAPFLLSAPAASFIAAAADSGAQAIHSTVFSCSRNSALHSLEFVCQTRTE</sequence>
<proteinExistence type="predicted"/>
<dbReference type="EMBL" id="GGFJ01012124">
    <property type="protein sequence ID" value="MBW61265.1"/>
    <property type="molecule type" value="Transcribed_RNA"/>
</dbReference>
<protein>
    <submittedName>
        <fullName evidence="1">Putative secreted protein</fullName>
    </submittedName>
</protein>
<reference evidence="1" key="1">
    <citation type="submission" date="2018-01" db="EMBL/GenBank/DDBJ databases">
        <title>An insight into the sialome of Amazonian anophelines.</title>
        <authorList>
            <person name="Ribeiro J.M."/>
            <person name="Scarpassa V."/>
            <person name="Calvo E."/>
        </authorList>
    </citation>
    <scope>NUCLEOTIDE SEQUENCE</scope>
    <source>
        <tissue evidence="1">Salivary glands</tissue>
    </source>
</reference>
<dbReference type="AlphaFoldDB" id="A0A2M4C7Q6"/>